<sequence>MARNRTRAPSSTTTTATKTQTVRINGARVKITTRNGRVTTKPALPLEWELQAAQVASLRRLPQYQRQFLLAGDMNASKRGPRAQAQAIATGMTSGEPDLRIYGEYGRLLMIENKVGQGRLSPAQKDRHAALQRLGYTVLVIRATTTTEAAERAVTAVLEWLAETHTTKAA</sequence>
<organism evidence="1 2">
    <name type="scientific">Brucella daejeonensis</name>
    <dbReference type="NCBI Taxonomy" id="659015"/>
    <lineage>
        <taxon>Bacteria</taxon>
        <taxon>Pseudomonadati</taxon>
        <taxon>Pseudomonadota</taxon>
        <taxon>Alphaproteobacteria</taxon>
        <taxon>Hyphomicrobiales</taxon>
        <taxon>Brucellaceae</taxon>
        <taxon>Brucella/Ochrobactrum group</taxon>
        <taxon>Brucella</taxon>
    </lineage>
</organism>
<reference evidence="1 2" key="1">
    <citation type="submission" date="2020-08" db="EMBL/GenBank/DDBJ databases">
        <title>Genomic Encyclopedia of Type Strains, Phase IV (KMG-IV): sequencing the most valuable type-strain genomes for metagenomic binning, comparative biology and taxonomic classification.</title>
        <authorList>
            <person name="Goeker M."/>
        </authorList>
    </citation>
    <scope>NUCLEOTIDE SEQUENCE [LARGE SCALE GENOMIC DNA]</scope>
    <source>
        <strain evidence="1 2">DSM 26944</strain>
    </source>
</reference>
<dbReference type="GO" id="GO:0003676">
    <property type="term" value="F:nucleic acid binding"/>
    <property type="evidence" value="ECO:0007669"/>
    <property type="project" value="InterPro"/>
</dbReference>
<proteinExistence type="predicted"/>
<dbReference type="AlphaFoldDB" id="A0A7W9AUH0"/>
<dbReference type="RefSeq" id="WP_183647596.1">
    <property type="nucleotide sequence ID" value="NZ_JACIJG010000002.1"/>
</dbReference>
<keyword evidence="2" id="KW-1185">Reference proteome</keyword>
<dbReference type="Proteomes" id="UP000555546">
    <property type="component" value="Unassembled WGS sequence"/>
</dbReference>
<dbReference type="EMBL" id="JACIJG010000002">
    <property type="protein sequence ID" value="MBB5700656.1"/>
    <property type="molecule type" value="Genomic_DNA"/>
</dbReference>
<name>A0A7W9AUH0_9HYPH</name>
<dbReference type="Gene3D" id="3.40.1350.10">
    <property type="match status" value="1"/>
</dbReference>
<protein>
    <submittedName>
        <fullName evidence="1">Uncharacterized protein</fullName>
    </submittedName>
</protein>
<dbReference type="InterPro" id="IPR011856">
    <property type="entry name" value="tRNA_endonuc-like_dom_sf"/>
</dbReference>
<evidence type="ECO:0000313" key="2">
    <source>
        <dbReference type="Proteomes" id="UP000555546"/>
    </source>
</evidence>
<comment type="caution">
    <text evidence="1">The sequence shown here is derived from an EMBL/GenBank/DDBJ whole genome shotgun (WGS) entry which is preliminary data.</text>
</comment>
<evidence type="ECO:0000313" key="1">
    <source>
        <dbReference type="EMBL" id="MBB5700656.1"/>
    </source>
</evidence>
<gene>
    <name evidence="1" type="ORF">FHS76_000499</name>
</gene>
<accession>A0A7W9AUH0</accession>